<reference evidence="2" key="1">
    <citation type="submission" date="2020-06" db="EMBL/GenBank/DDBJ databases">
        <authorList>
            <person name="Li T."/>
            <person name="Hu X."/>
            <person name="Zhang T."/>
            <person name="Song X."/>
            <person name="Zhang H."/>
            <person name="Dai N."/>
            <person name="Sheng W."/>
            <person name="Hou X."/>
            <person name="Wei L."/>
        </authorList>
    </citation>
    <scope>NUCLEOTIDE SEQUENCE</scope>
    <source>
        <strain evidence="2">G02</strain>
        <tissue evidence="2">Leaf</tissue>
    </source>
</reference>
<evidence type="ECO:0000313" key="2">
    <source>
        <dbReference type="EMBL" id="KAL0385754.1"/>
    </source>
</evidence>
<accession>A0AAW2S023</accession>
<protein>
    <submittedName>
        <fullName evidence="2">Uncharacterized protein</fullName>
    </submittedName>
</protein>
<name>A0AAW2S023_SESRA</name>
<feature type="compositionally biased region" description="Acidic residues" evidence="1">
    <location>
        <begin position="20"/>
        <end position="32"/>
    </location>
</feature>
<dbReference type="AlphaFoldDB" id="A0AAW2S023"/>
<gene>
    <name evidence="2" type="ORF">Sradi_2969700</name>
</gene>
<feature type="region of interest" description="Disordered" evidence="1">
    <location>
        <begin position="1"/>
        <end position="32"/>
    </location>
</feature>
<evidence type="ECO:0000256" key="1">
    <source>
        <dbReference type="SAM" id="MobiDB-lite"/>
    </source>
</evidence>
<organism evidence="2">
    <name type="scientific">Sesamum radiatum</name>
    <name type="common">Black benniseed</name>
    <dbReference type="NCBI Taxonomy" id="300843"/>
    <lineage>
        <taxon>Eukaryota</taxon>
        <taxon>Viridiplantae</taxon>
        <taxon>Streptophyta</taxon>
        <taxon>Embryophyta</taxon>
        <taxon>Tracheophyta</taxon>
        <taxon>Spermatophyta</taxon>
        <taxon>Magnoliopsida</taxon>
        <taxon>eudicotyledons</taxon>
        <taxon>Gunneridae</taxon>
        <taxon>Pentapetalae</taxon>
        <taxon>asterids</taxon>
        <taxon>lamiids</taxon>
        <taxon>Lamiales</taxon>
        <taxon>Pedaliaceae</taxon>
        <taxon>Sesamum</taxon>
    </lineage>
</organism>
<dbReference type="EMBL" id="JACGWJ010000012">
    <property type="protein sequence ID" value="KAL0385754.1"/>
    <property type="molecule type" value="Genomic_DNA"/>
</dbReference>
<sequence>MSLEEERSSQASQPANSLREEEELEREDTELNEENKVLLAAKGIIIPASRMPHDIEMPPMIHYH</sequence>
<proteinExistence type="predicted"/>
<comment type="caution">
    <text evidence="2">The sequence shown here is derived from an EMBL/GenBank/DDBJ whole genome shotgun (WGS) entry which is preliminary data.</text>
</comment>
<reference evidence="2" key="2">
    <citation type="journal article" date="2024" name="Plant">
        <title>Genomic evolution and insights into agronomic trait innovations of Sesamum species.</title>
        <authorList>
            <person name="Miao H."/>
            <person name="Wang L."/>
            <person name="Qu L."/>
            <person name="Liu H."/>
            <person name="Sun Y."/>
            <person name="Le M."/>
            <person name="Wang Q."/>
            <person name="Wei S."/>
            <person name="Zheng Y."/>
            <person name="Lin W."/>
            <person name="Duan Y."/>
            <person name="Cao H."/>
            <person name="Xiong S."/>
            <person name="Wang X."/>
            <person name="Wei L."/>
            <person name="Li C."/>
            <person name="Ma Q."/>
            <person name="Ju M."/>
            <person name="Zhao R."/>
            <person name="Li G."/>
            <person name="Mu C."/>
            <person name="Tian Q."/>
            <person name="Mei H."/>
            <person name="Zhang T."/>
            <person name="Gao T."/>
            <person name="Zhang H."/>
        </authorList>
    </citation>
    <scope>NUCLEOTIDE SEQUENCE</scope>
    <source>
        <strain evidence="2">G02</strain>
    </source>
</reference>